<comment type="caution">
    <text evidence="3">The sequence shown here is derived from an EMBL/GenBank/DDBJ whole genome shotgun (WGS) entry which is preliminary data.</text>
</comment>
<organism evidence="3 4">
    <name type="scientific">Mytilus galloprovincialis</name>
    <name type="common">Mediterranean mussel</name>
    <dbReference type="NCBI Taxonomy" id="29158"/>
    <lineage>
        <taxon>Eukaryota</taxon>
        <taxon>Metazoa</taxon>
        <taxon>Spiralia</taxon>
        <taxon>Lophotrochozoa</taxon>
        <taxon>Mollusca</taxon>
        <taxon>Bivalvia</taxon>
        <taxon>Autobranchia</taxon>
        <taxon>Pteriomorphia</taxon>
        <taxon>Mytilida</taxon>
        <taxon>Mytiloidea</taxon>
        <taxon>Mytilidae</taxon>
        <taxon>Mytilinae</taxon>
        <taxon>Mytilus</taxon>
    </lineage>
</organism>
<dbReference type="Proteomes" id="UP000596742">
    <property type="component" value="Unassembled WGS sequence"/>
</dbReference>
<feature type="compositionally biased region" description="Basic and acidic residues" evidence="1">
    <location>
        <begin position="20"/>
        <end position="41"/>
    </location>
</feature>
<keyword evidence="2" id="KW-0812">Transmembrane</keyword>
<accession>A0A8B6FMP6</accession>
<dbReference type="Gene3D" id="3.10.100.10">
    <property type="entry name" value="Mannose-Binding Protein A, subunit A"/>
    <property type="match status" value="1"/>
</dbReference>
<keyword evidence="2" id="KW-0472">Membrane</keyword>
<proteinExistence type="predicted"/>
<sequence length="437" mass="50038">MGGGAGEGIEREGEWSAVRENGEGREGHEEGEKGQEKGEREFTMQNVTFSNGKKSWKDAVNHCSVRGGVLESNINLLKEQDEFKNVIENDEKMWIGKFKTLTNWTYIRDNDADLGYIYENYQDAADHCERQGSFIKWHSICNSTDLPGYWTSGTRHDETFVIRKAYFTENLQPKNCFILKKNGGEEKKNCDDDFRFFCRFETDEDKGDIISIPNLSMSPKTTVQSDNYRGIIIGIVVSIIVVILIIVGTLVFMIRRIRSRNLLSLSTIVKDEPSTRRTDSSTVTAAYEELNETDKDKSTHCQSYDQLQSVNVADTAMKTNTKFSIEEESKYETIEEPSEKYSNALTAEYEQLEQTEIVKTTNVYDPLHYTRVKYDPTNARSNNSVSREEHRKYETSQTENETDTNGVPLEYEQLDITKIDTSTKAYDELPVTHTAQN</sequence>
<gene>
    <name evidence="3" type="ORF">MGAL_10B076872</name>
</gene>
<feature type="region of interest" description="Disordered" evidence="1">
    <location>
        <begin position="1"/>
        <end position="41"/>
    </location>
</feature>
<evidence type="ECO:0008006" key="5">
    <source>
        <dbReference type="Google" id="ProtNLM"/>
    </source>
</evidence>
<protein>
    <recommendedName>
        <fullName evidence="5">C-type lectin domain-containing protein</fullName>
    </recommendedName>
</protein>
<feature type="region of interest" description="Disordered" evidence="1">
    <location>
        <begin position="374"/>
        <end position="404"/>
    </location>
</feature>
<feature type="compositionally biased region" description="Polar residues" evidence="1">
    <location>
        <begin position="395"/>
        <end position="404"/>
    </location>
</feature>
<keyword evidence="2" id="KW-1133">Transmembrane helix</keyword>
<dbReference type="EMBL" id="UYJE01007178">
    <property type="protein sequence ID" value="VDI52491.1"/>
    <property type="molecule type" value="Genomic_DNA"/>
</dbReference>
<reference evidence="3" key="1">
    <citation type="submission" date="2018-11" db="EMBL/GenBank/DDBJ databases">
        <authorList>
            <person name="Alioto T."/>
            <person name="Alioto T."/>
        </authorList>
    </citation>
    <scope>NUCLEOTIDE SEQUENCE</scope>
</reference>
<dbReference type="AlphaFoldDB" id="A0A8B6FMP6"/>
<dbReference type="OrthoDB" id="6195416at2759"/>
<evidence type="ECO:0000313" key="3">
    <source>
        <dbReference type="EMBL" id="VDI52491.1"/>
    </source>
</evidence>
<evidence type="ECO:0000313" key="4">
    <source>
        <dbReference type="Proteomes" id="UP000596742"/>
    </source>
</evidence>
<evidence type="ECO:0000256" key="2">
    <source>
        <dbReference type="SAM" id="Phobius"/>
    </source>
</evidence>
<evidence type="ECO:0000256" key="1">
    <source>
        <dbReference type="SAM" id="MobiDB-lite"/>
    </source>
</evidence>
<feature type="transmembrane region" description="Helical" evidence="2">
    <location>
        <begin position="231"/>
        <end position="254"/>
    </location>
</feature>
<dbReference type="InterPro" id="IPR016187">
    <property type="entry name" value="CTDL_fold"/>
</dbReference>
<keyword evidence="4" id="KW-1185">Reference proteome</keyword>
<name>A0A8B6FMP6_MYTGA</name>
<dbReference type="InterPro" id="IPR016186">
    <property type="entry name" value="C-type_lectin-like/link_sf"/>
</dbReference>
<dbReference type="SUPFAM" id="SSF56436">
    <property type="entry name" value="C-type lectin-like"/>
    <property type="match status" value="1"/>
</dbReference>